<dbReference type="EMBL" id="JAUEPU010000020">
    <property type="protein sequence ID" value="KAK0494446.1"/>
    <property type="molecule type" value="Genomic_DNA"/>
</dbReference>
<name>A0AA39Q1C4_9AGAR</name>
<comment type="caution">
    <text evidence="2">The sequence shown here is derived from an EMBL/GenBank/DDBJ whole genome shotgun (WGS) entry which is preliminary data.</text>
</comment>
<sequence length="264" mass="29357">MVILNITTTTMLAFCDHSRDQISACRHFIRLLQSRQDRCTLHVAAATQFHFSSDITAFHKGPSATTCVGSFALFPMLCPCIPAANTGPVTRGCLPKQMGEQASTFWICNTTGGKRRKWITFFQGLTSGSLSSFSSSSKFSETIGYIFSHVSIRRYLLTALDAHQNLEISVAQRLTKLIDLLSPALIKVIPAHSLRSMSTFSCSLQDISRCRLLSCDVPTPRLTAEPSRRLRTVMESRTSLCLSLLDSPTVAAWWIQKLDWIDSM</sequence>
<dbReference type="AlphaFoldDB" id="A0AA39Q1C4"/>
<organism evidence="2 3">
    <name type="scientific">Armillaria luteobubalina</name>
    <dbReference type="NCBI Taxonomy" id="153913"/>
    <lineage>
        <taxon>Eukaryota</taxon>
        <taxon>Fungi</taxon>
        <taxon>Dikarya</taxon>
        <taxon>Basidiomycota</taxon>
        <taxon>Agaricomycotina</taxon>
        <taxon>Agaricomycetes</taxon>
        <taxon>Agaricomycetidae</taxon>
        <taxon>Agaricales</taxon>
        <taxon>Marasmiineae</taxon>
        <taxon>Physalacriaceae</taxon>
        <taxon>Armillaria</taxon>
    </lineage>
</organism>
<reference evidence="2" key="1">
    <citation type="submission" date="2023-06" db="EMBL/GenBank/DDBJ databases">
        <authorList>
            <consortium name="Lawrence Berkeley National Laboratory"/>
            <person name="Ahrendt S."/>
            <person name="Sahu N."/>
            <person name="Indic B."/>
            <person name="Wong-Bajracharya J."/>
            <person name="Merenyi Z."/>
            <person name="Ke H.-M."/>
            <person name="Monk M."/>
            <person name="Kocsube S."/>
            <person name="Drula E."/>
            <person name="Lipzen A."/>
            <person name="Balint B."/>
            <person name="Henrissat B."/>
            <person name="Andreopoulos B."/>
            <person name="Martin F.M."/>
            <person name="Harder C.B."/>
            <person name="Rigling D."/>
            <person name="Ford K.L."/>
            <person name="Foster G.D."/>
            <person name="Pangilinan J."/>
            <person name="Papanicolaou A."/>
            <person name="Barry K."/>
            <person name="LaButti K."/>
            <person name="Viragh M."/>
            <person name="Koriabine M."/>
            <person name="Yan M."/>
            <person name="Riley R."/>
            <person name="Champramary S."/>
            <person name="Plett K.L."/>
            <person name="Tsai I.J."/>
            <person name="Slot J."/>
            <person name="Sipos G."/>
            <person name="Plett J."/>
            <person name="Nagy L.G."/>
            <person name="Grigoriev I.V."/>
        </authorList>
    </citation>
    <scope>NUCLEOTIDE SEQUENCE</scope>
    <source>
        <strain evidence="2">HWK02</strain>
    </source>
</reference>
<evidence type="ECO:0000313" key="3">
    <source>
        <dbReference type="Proteomes" id="UP001175228"/>
    </source>
</evidence>
<accession>A0AA39Q1C4</accession>
<protein>
    <submittedName>
        <fullName evidence="2">Uncharacterized protein</fullName>
    </submittedName>
</protein>
<evidence type="ECO:0000313" key="2">
    <source>
        <dbReference type="EMBL" id="KAK0494447.1"/>
    </source>
</evidence>
<gene>
    <name evidence="1" type="ORF">EDD18DRAFT_342571</name>
    <name evidence="2" type="ORF">EDD18DRAFT_342578</name>
</gene>
<proteinExistence type="predicted"/>
<dbReference type="EMBL" id="JAUEPU010000020">
    <property type="protein sequence ID" value="KAK0494447.1"/>
    <property type="molecule type" value="Genomic_DNA"/>
</dbReference>
<evidence type="ECO:0000313" key="1">
    <source>
        <dbReference type="EMBL" id="KAK0494446.1"/>
    </source>
</evidence>
<keyword evidence="3" id="KW-1185">Reference proteome</keyword>
<dbReference type="Proteomes" id="UP001175228">
    <property type="component" value="Unassembled WGS sequence"/>
</dbReference>